<organism evidence="1 2">
    <name type="scientific">Fusarium sarcochroum</name>
    <dbReference type="NCBI Taxonomy" id="1208366"/>
    <lineage>
        <taxon>Eukaryota</taxon>
        <taxon>Fungi</taxon>
        <taxon>Dikarya</taxon>
        <taxon>Ascomycota</taxon>
        <taxon>Pezizomycotina</taxon>
        <taxon>Sordariomycetes</taxon>
        <taxon>Hypocreomycetidae</taxon>
        <taxon>Hypocreales</taxon>
        <taxon>Nectriaceae</taxon>
        <taxon>Fusarium</taxon>
        <taxon>Fusarium lateritium species complex</taxon>
    </lineage>
</organism>
<protein>
    <submittedName>
        <fullName evidence="1">Uncharacterized protein</fullName>
    </submittedName>
</protein>
<comment type="caution">
    <text evidence="1">The sequence shown here is derived from an EMBL/GenBank/DDBJ whole genome shotgun (WGS) entry which is preliminary data.</text>
</comment>
<accession>A0A8H4UAB4</accession>
<dbReference type="Gene3D" id="3.40.50.300">
    <property type="entry name" value="P-loop containing nucleotide triphosphate hydrolases"/>
    <property type="match status" value="1"/>
</dbReference>
<dbReference type="OrthoDB" id="5426988at2759"/>
<reference evidence="1" key="2">
    <citation type="submission" date="2020-05" db="EMBL/GenBank/DDBJ databases">
        <authorList>
            <person name="Kim H.-S."/>
            <person name="Proctor R.H."/>
            <person name="Brown D.W."/>
        </authorList>
    </citation>
    <scope>NUCLEOTIDE SEQUENCE</scope>
    <source>
        <strain evidence="1">NRRL 20472</strain>
    </source>
</reference>
<keyword evidence="2" id="KW-1185">Reference proteome</keyword>
<evidence type="ECO:0000313" key="1">
    <source>
        <dbReference type="EMBL" id="KAF4972387.1"/>
    </source>
</evidence>
<dbReference type="AlphaFoldDB" id="A0A8H4UAB4"/>
<gene>
    <name evidence="1" type="ORF">FSARC_1046</name>
</gene>
<dbReference type="Proteomes" id="UP000622797">
    <property type="component" value="Unassembled WGS sequence"/>
</dbReference>
<sequence length="210" mass="23623">MALGVDMLMTPRDTSLKGKVVILNGFSGTGKSTILKNIKSQRTDEKTQIVDSHIMTKHMRTDRGLYHYQFQRELRAVYLQEVRRFANQGYTVLMTACLVNNAGDRQVLDDLLAIIRGTNIPLLWINLHCEQAILEQRTSNTVQFQGTRGEDTGPNALRGKTNQSQIICPSSARHNLVDINLVTARLDVGTSIEDAVDKVSGVMDRERRRL</sequence>
<proteinExistence type="predicted"/>
<reference evidence="1" key="1">
    <citation type="journal article" date="2020" name="BMC Genomics">
        <title>Correction to: Identification and distribution of gene clusters required for synthesis of sphingolipid metabolism inhibitors in diverse species of the filamentous fungus Fusarium.</title>
        <authorList>
            <person name="Kim H.S."/>
            <person name="Lohmar J.M."/>
            <person name="Busman M."/>
            <person name="Brown D.W."/>
            <person name="Naumann T.A."/>
            <person name="Divon H.H."/>
            <person name="Lysoe E."/>
            <person name="Uhlig S."/>
            <person name="Proctor R.H."/>
        </authorList>
    </citation>
    <scope>NUCLEOTIDE SEQUENCE</scope>
    <source>
        <strain evidence="1">NRRL 20472</strain>
    </source>
</reference>
<dbReference type="EMBL" id="JABEXW010000058">
    <property type="protein sequence ID" value="KAF4972387.1"/>
    <property type="molecule type" value="Genomic_DNA"/>
</dbReference>
<dbReference type="SUPFAM" id="SSF52540">
    <property type="entry name" value="P-loop containing nucleoside triphosphate hydrolases"/>
    <property type="match status" value="1"/>
</dbReference>
<dbReference type="Pfam" id="PF13671">
    <property type="entry name" value="AAA_33"/>
    <property type="match status" value="1"/>
</dbReference>
<name>A0A8H4UAB4_9HYPO</name>
<evidence type="ECO:0000313" key="2">
    <source>
        <dbReference type="Proteomes" id="UP000622797"/>
    </source>
</evidence>
<dbReference type="InterPro" id="IPR027417">
    <property type="entry name" value="P-loop_NTPase"/>
</dbReference>